<evidence type="ECO:0000256" key="1">
    <source>
        <dbReference type="SAM" id="MobiDB-lite"/>
    </source>
</evidence>
<dbReference type="Proteomes" id="UP000784294">
    <property type="component" value="Unassembled WGS sequence"/>
</dbReference>
<comment type="caution">
    <text evidence="2">The sequence shown here is derived from an EMBL/GenBank/DDBJ whole genome shotgun (WGS) entry which is preliminary data.</text>
</comment>
<name>A0A3S5AQK2_9PLAT</name>
<feature type="region of interest" description="Disordered" evidence="1">
    <location>
        <begin position="52"/>
        <end position="75"/>
    </location>
</feature>
<reference evidence="2" key="1">
    <citation type="submission" date="2018-11" db="EMBL/GenBank/DDBJ databases">
        <authorList>
            <consortium name="Pathogen Informatics"/>
        </authorList>
    </citation>
    <scope>NUCLEOTIDE SEQUENCE</scope>
</reference>
<sequence>MIYNIGPLNRYISKRFASIVGTELQLTFWKVPSQWSNAGNHEYCGRGHRTRYIPQGVPNAPTKLRKRDQTDTKKLKKTVSYKEGFHI</sequence>
<keyword evidence="3" id="KW-1185">Reference proteome</keyword>
<organism evidence="2 3">
    <name type="scientific">Protopolystoma xenopodis</name>
    <dbReference type="NCBI Taxonomy" id="117903"/>
    <lineage>
        <taxon>Eukaryota</taxon>
        <taxon>Metazoa</taxon>
        <taxon>Spiralia</taxon>
        <taxon>Lophotrochozoa</taxon>
        <taxon>Platyhelminthes</taxon>
        <taxon>Monogenea</taxon>
        <taxon>Polyopisthocotylea</taxon>
        <taxon>Polystomatidea</taxon>
        <taxon>Polystomatidae</taxon>
        <taxon>Protopolystoma</taxon>
    </lineage>
</organism>
<proteinExistence type="predicted"/>
<dbReference type="EMBL" id="CAAALY010276958">
    <property type="protein sequence ID" value="VEL42832.1"/>
    <property type="molecule type" value="Genomic_DNA"/>
</dbReference>
<evidence type="ECO:0000313" key="2">
    <source>
        <dbReference type="EMBL" id="VEL42832.1"/>
    </source>
</evidence>
<gene>
    <name evidence="2" type="ORF">PXEA_LOCUS36272</name>
</gene>
<dbReference type="AlphaFoldDB" id="A0A3S5AQK2"/>
<evidence type="ECO:0000313" key="3">
    <source>
        <dbReference type="Proteomes" id="UP000784294"/>
    </source>
</evidence>
<protein>
    <submittedName>
        <fullName evidence="2">Uncharacterized protein</fullName>
    </submittedName>
</protein>
<accession>A0A3S5AQK2</accession>